<feature type="compositionally biased region" description="Low complexity" evidence="1">
    <location>
        <begin position="108"/>
        <end position="120"/>
    </location>
</feature>
<dbReference type="InterPro" id="IPR011201">
    <property type="entry name" value="Zinc-ribbon_6_bact"/>
</dbReference>
<feature type="domain" description="Zinc-ribbon" evidence="2">
    <location>
        <begin position="4"/>
        <end position="54"/>
    </location>
</feature>
<organism evidence="3 4">
    <name type="scientific">Azoarcus sp. (strain BH72)</name>
    <dbReference type="NCBI Taxonomy" id="418699"/>
    <lineage>
        <taxon>Bacteria</taxon>
        <taxon>Pseudomonadati</taxon>
        <taxon>Pseudomonadota</taxon>
        <taxon>Betaproteobacteria</taxon>
        <taxon>Rhodocyclales</taxon>
        <taxon>Zoogloeaceae</taxon>
        <taxon>Azoarcus</taxon>
    </lineage>
</organism>
<keyword evidence="4" id="KW-1185">Reference proteome</keyword>
<dbReference type="PIRSF" id="PIRSF012641">
    <property type="entry name" value="UCP012641"/>
    <property type="match status" value="1"/>
</dbReference>
<evidence type="ECO:0000313" key="4">
    <source>
        <dbReference type="Proteomes" id="UP000002588"/>
    </source>
</evidence>
<reference evidence="3 4" key="1">
    <citation type="journal article" date="2006" name="Nat. Biotechnol.">
        <title>Complete genome of the mutualistic, N2-fixing grass endophyte Azoarcus sp. strain BH72.</title>
        <authorList>
            <person name="Krause A."/>
            <person name="Ramakumar A."/>
            <person name="Bartels D."/>
            <person name="Battistoni F."/>
            <person name="Bekel T."/>
            <person name="Boch J."/>
            <person name="Boehm M."/>
            <person name="Friedrich F."/>
            <person name="Hurek T."/>
            <person name="Krause L."/>
            <person name="Linke B."/>
            <person name="McHardy A.C."/>
            <person name="Sarkar A."/>
            <person name="Schneiker S."/>
            <person name="Syed A.A."/>
            <person name="Thauer R."/>
            <person name="Vorhoelter F.-J."/>
            <person name="Weidner S."/>
            <person name="Puehler A."/>
            <person name="Reinhold-Hurek B."/>
            <person name="Kaiser O."/>
            <person name="Goesmann A."/>
        </authorList>
    </citation>
    <scope>NUCLEOTIDE SEQUENCE [LARGE SCALE GENOMIC DNA]</scope>
    <source>
        <strain evidence="3 4">BH72</strain>
    </source>
</reference>
<accession>A1K6F5</accession>
<sequence length="431" mass="46912">MKTFYCTNCGFVCFFENFACGNCGALLGFSPDTMDMAAFEPDGDGGWRRLGAADEGSEDVAAGSAFAESAGAEKVARGSDATASIARGAPAANDAGYANAPPSSPALAAVPGDAAAQAGEADGDRAPARVSSWRQCRNYSSEQICNWMVAPGDDEALCRCCRRTEHTAALEDPANKDAWFKLEGAKRRLFYSLYRLGLPVEGDGTHPPPEFRFLGGEGETATTGHAGGTITLDIGEADDARREQRRVDLREPYRTLLGHFRHEIGHYYWDRLIAHGGRLEAFRKHFGDERRDYAEALAAYYASPPADWAERHISAYAAMHPWEDWAETWAHYLHISDALDTAAHWGFALHSDQADGGPADVPGVEVEDQPFRKVLLEQWLPLAQFLNSMGRSLGQGDAYPFVMATTVLDKLGFVHRVITEAAAARRRGTDA</sequence>
<dbReference type="EMBL" id="AM406670">
    <property type="protein sequence ID" value="CAL94410.1"/>
    <property type="molecule type" value="Genomic_DNA"/>
</dbReference>
<dbReference type="Pfam" id="PF15887">
    <property type="entry name" value="Peptidase_Mx"/>
    <property type="match status" value="1"/>
</dbReference>
<protein>
    <recommendedName>
        <fullName evidence="2">Zinc-ribbon domain-containing protein</fullName>
    </recommendedName>
</protein>
<evidence type="ECO:0000313" key="3">
    <source>
        <dbReference type="EMBL" id="CAL94410.1"/>
    </source>
</evidence>
<evidence type="ECO:0000256" key="1">
    <source>
        <dbReference type="SAM" id="MobiDB-lite"/>
    </source>
</evidence>
<dbReference type="InterPro" id="IPR031321">
    <property type="entry name" value="UCP012641"/>
</dbReference>
<evidence type="ECO:0000259" key="2">
    <source>
        <dbReference type="Pfam" id="PF10005"/>
    </source>
</evidence>
<name>A1K6F5_AZOSB</name>
<dbReference type="AlphaFoldDB" id="A1K6F5"/>
<dbReference type="STRING" id="62928.azo1793"/>
<dbReference type="Pfam" id="PF10005">
    <property type="entry name" value="Zn_ribbon_DZR_6"/>
    <property type="match status" value="2"/>
</dbReference>
<feature type="domain" description="Zinc-ribbon" evidence="2">
    <location>
        <begin position="130"/>
        <end position="169"/>
    </location>
</feature>
<gene>
    <name evidence="3" type="ordered locus">azo1793</name>
</gene>
<proteinExistence type="predicted"/>
<dbReference type="eggNOG" id="COG4307">
    <property type="taxonomic scope" value="Bacteria"/>
</dbReference>
<dbReference type="HOGENOM" id="CLU_048114_0_0_4"/>
<feature type="region of interest" description="Disordered" evidence="1">
    <location>
        <begin position="108"/>
        <end position="128"/>
    </location>
</feature>
<dbReference type="Proteomes" id="UP000002588">
    <property type="component" value="Chromosome"/>
</dbReference>
<dbReference type="RefSeq" id="WP_011765526.1">
    <property type="nucleotide sequence ID" value="NC_008702.1"/>
</dbReference>
<dbReference type="KEGG" id="azo:azo1793"/>